<gene>
    <name evidence="1" type="ORF">HLB44_23560</name>
</gene>
<dbReference type="InterPro" id="IPR014917">
    <property type="entry name" value="DUF1800"/>
</dbReference>
<sequence>MDWAEQHYAQFFPGHQSNRTLDPYVYRYYEATGNYLGVAGSDIYILGPVSGGGLVLVGTLADYAPQVFATRYAYSDAQAARFLMQATLAPSDADIAAVRSLGYSAWLDQAFAQPLSTSNWDWLVSKGVDTNTDAATISIGVDSQIWQRLLTASDSLRQRVALALSEIFVVGFDGVTGTYKQFKLAAYWDLLAANAFGSYRTLLEQVTLNVAMGLYLNTAGNEKEDAATGRLPDENYAREVMQLFTIGLWELNADGTPKTGPADAPIESYDQDTVTELARVFTGWSPQRLNNGTSPEYARRPMELNDNKHSTLSATFLGTTIPAGTGGTTALKTALDTLANHPNVGPFIGRQLIQRLVTSNPSGPYVARVAAVFANNGQGQRGDLKAVVKAILLDDEARSDAGLSNPSFGKLREPVLRFVQWARIFKTRSPSTEWNVGNTSDPATRLGQSPQRSASVFNFFRPGYVPPNTAIAGATLVAPEFQITNESSVAGYLNYMMTAIGGGHSDILPDYSAELALAANASSLVDRVNLLLCAGQLGAANRTLIVDAIAAMAGTSTTDLTNRVYAAVMLVMACPDYLVQR</sequence>
<comment type="caution">
    <text evidence="1">The sequence shown here is derived from an EMBL/GenBank/DDBJ whole genome shotgun (WGS) entry which is preliminary data.</text>
</comment>
<evidence type="ECO:0000313" key="1">
    <source>
        <dbReference type="EMBL" id="NRF69986.1"/>
    </source>
</evidence>
<organism evidence="1 2">
    <name type="scientific">Pseudaquabacterium terrae</name>
    <dbReference type="NCBI Taxonomy" id="2732868"/>
    <lineage>
        <taxon>Bacteria</taxon>
        <taxon>Pseudomonadati</taxon>
        <taxon>Pseudomonadota</taxon>
        <taxon>Betaproteobacteria</taxon>
        <taxon>Burkholderiales</taxon>
        <taxon>Sphaerotilaceae</taxon>
        <taxon>Pseudaquabacterium</taxon>
    </lineage>
</organism>
<evidence type="ECO:0000313" key="2">
    <source>
        <dbReference type="Proteomes" id="UP000737171"/>
    </source>
</evidence>
<name>A0ABX2EN66_9BURK</name>
<dbReference type="PANTHER" id="PTHR43737:SF1">
    <property type="entry name" value="DUF1501 DOMAIN-CONTAINING PROTEIN"/>
    <property type="match status" value="1"/>
</dbReference>
<proteinExistence type="predicted"/>
<accession>A0ABX2EN66</accession>
<dbReference type="PANTHER" id="PTHR43737">
    <property type="entry name" value="BLL7424 PROTEIN"/>
    <property type="match status" value="1"/>
</dbReference>
<dbReference type="Proteomes" id="UP000737171">
    <property type="component" value="Unassembled WGS sequence"/>
</dbReference>
<dbReference type="EMBL" id="JABRWJ010000007">
    <property type="protein sequence ID" value="NRF69986.1"/>
    <property type="molecule type" value="Genomic_DNA"/>
</dbReference>
<dbReference type="Pfam" id="PF08811">
    <property type="entry name" value="DUF1800"/>
    <property type="match status" value="1"/>
</dbReference>
<reference evidence="1 2" key="1">
    <citation type="submission" date="2020-05" db="EMBL/GenBank/DDBJ databases">
        <title>Aquincola sp. isolate from soil.</title>
        <authorList>
            <person name="Han J."/>
            <person name="Kim D.-U."/>
        </authorList>
    </citation>
    <scope>NUCLEOTIDE SEQUENCE [LARGE SCALE GENOMIC DNA]</scope>
    <source>
        <strain evidence="1 2">S2</strain>
    </source>
</reference>
<protein>
    <submittedName>
        <fullName evidence="1">DUF1800 domain-containing protein</fullName>
    </submittedName>
</protein>
<keyword evidence="2" id="KW-1185">Reference proteome</keyword>